<reference evidence="4 5" key="1">
    <citation type="submission" date="2019-02" db="EMBL/GenBank/DDBJ databases">
        <title>Haloarcula mannanilyticum sp. nov., a mannan degrading haloarchaeon isolated from commercial salt.</title>
        <authorList>
            <person name="Enomoto S."/>
            <person name="Shimane Y."/>
            <person name="Kamekura M."/>
            <person name="Ito T."/>
            <person name="Moriya O."/>
            <person name="Ihara K."/>
            <person name="Takahashi-Ando N."/>
            <person name="Fukushima Y."/>
            <person name="Yoshida Y."/>
            <person name="Usama R."/>
            <person name="Takai K."/>
            <person name="Minegishi H."/>
        </authorList>
    </citation>
    <scope>NUCLEOTIDE SEQUENCE [LARGE SCALE GENOMIC DNA]</scope>
    <source>
        <strain evidence="4 5">MD130-1</strain>
    </source>
</reference>
<dbReference type="AlphaFoldDB" id="A0A4C2EJD8"/>
<feature type="region of interest" description="Disordered" evidence="1">
    <location>
        <begin position="149"/>
        <end position="176"/>
    </location>
</feature>
<name>A0A4C2EJD8_9EURY</name>
<evidence type="ECO:0000313" key="4">
    <source>
        <dbReference type="EMBL" id="GCF14492.1"/>
    </source>
</evidence>
<feature type="region of interest" description="Disordered" evidence="1">
    <location>
        <begin position="1"/>
        <end position="43"/>
    </location>
</feature>
<feature type="compositionally biased region" description="Low complexity" evidence="1">
    <location>
        <begin position="149"/>
        <end position="164"/>
    </location>
</feature>
<dbReference type="Pfam" id="PF24035">
    <property type="entry name" value="DUF7344"/>
    <property type="match status" value="1"/>
</dbReference>
<keyword evidence="5" id="KW-1185">Reference proteome</keyword>
<proteinExistence type="predicted"/>
<evidence type="ECO:0000256" key="2">
    <source>
        <dbReference type="SAM" id="Phobius"/>
    </source>
</evidence>
<organism evidence="4 5">
    <name type="scientific">Haloarcula mannanilytica</name>
    <dbReference type="NCBI Taxonomy" id="2509225"/>
    <lineage>
        <taxon>Archaea</taxon>
        <taxon>Methanobacteriati</taxon>
        <taxon>Methanobacteriota</taxon>
        <taxon>Stenosarchaea group</taxon>
        <taxon>Halobacteria</taxon>
        <taxon>Halobacteriales</taxon>
        <taxon>Haloarculaceae</taxon>
        <taxon>Haloarcula</taxon>
    </lineage>
</organism>
<keyword evidence="2" id="KW-0812">Transmembrane</keyword>
<feature type="transmembrane region" description="Helical" evidence="2">
    <location>
        <begin position="182"/>
        <end position="201"/>
    </location>
</feature>
<sequence>MLEKDEANMSIAETTTEPTTTETEESRSDGSQSEESASNDELTRDDLFHVLQCRRRRLVLKYLHEHPGDEPADMSDIAEHIAALEHDTTVDSLRSKQRQRVYIALYQSHLPKMDDAGVINYNQDRGLVEATALADSFDGYLDEEPSLLSTTAAESTPSTEAVTSHDQPSAHTSTDEQWSKRYLGTAGATLVAVGGLALSGITVSGVVLAFVVSAVFFALALGHRLSLSGTQSFVDRLRTTVSQRS</sequence>
<accession>A0A4C2EJD8</accession>
<keyword evidence="2" id="KW-0472">Membrane</keyword>
<evidence type="ECO:0000256" key="1">
    <source>
        <dbReference type="SAM" id="MobiDB-lite"/>
    </source>
</evidence>
<keyword evidence="2" id="KW-1133">Transmembrane helix</keyword>
<feature type="domain" description="DUF7344" evidence="3">
    <location>
        <begin position="48"/>
        <end position="129"/>
    </location>
</feature>
<feature type="compositionally biased region" description="Polar residues" evidence="1">
    <location>
        <begin position="29"/>
        <end position="40"/>
    </location>
</feature>
<comment type="caution">
    <text evidence="4">The sequence shown here is derived from an EMBL/GenBank/DDBJ whole genome shotgun (WGS) entry which is preliminary data.</text>
</comment>
<dbReference type="Proteomes" id="UP000304382">
    <property type="component" value="Unassembled WGS sequence"/>
</dbReference>
<dbReference type="EMBL" id="BIXZ01000004">
    <property type="protein sequence ID" value="GCF14492.1"/>
    <property type="molecule type" value="Genomic_DNA"/>
</dbReference>
<dbReference type="InterPro" id="IPR055768">
    <property type="entry name" value="DUF7344"/>
</dbReference>
<feature type="transmembrane region" description="Helical" evidence="2">
    <location>
        <begin position="207"/>
        <end position="227"/>
    </location>
</feature>
<evidence type="ECO:0000313" key="5">
    <source>
        <dbReference type="Proteomes" id="UP000304382"/>
    </source>
</evidence>
<gene>
    <name evidence="4" type="ORF">Harman_24270</name>
</gene>
<evidence type="ECO:0000259" key="3">
    <source>
        <dbReference type="Pfam" id="PF24035"/>
    </source>
</evidence>
<protein>
    <recommendedName>
        <fullName evidence="3">DUF7344 domain-containing protein</fullName>
    </recommendedName>
</protein>